<name>A0A8D2ME23_ZONAL</name>
<organism evidence="8 9">
    <name type="scientific">Zonotrichia albicollis</name>
    <name type="common">White-throated sparrow</name>
    <name type="synonym">Fringilla albicollis</name>
    <dbReference type="NCBI Taxonomy" id="44394"/>
    <lineage>
        <taxon>Eukaryota</taxon>
        <taxon>Metazoa</taxon>
        <taxon>Chordata</taxon>
        <taxon>Craniata</taxon>
        <taxon>Vertebrata</taxon>
        <taxon>Euteleostomi</taxon>
        <taxon>Archelosauria</taxon>
        <taxon>Archosauria</taxon>
        <taxon>Dinosauria</taxon>
        <taxon>Saurischia</taxon>
        <taxon>Theropoda</taxon>
        <taxon>Coelurosauria</taxon>
        <taxon>Aves</taxon>
        <taxon>Neognathae</taxon>
        <taxon>Neoaves</taxon>
        <taxon>Telluraves</taxon>
        <taxon>Australaves</taxon>
        <taxon>Passeriformes</taxon>
        <taxon>Passerellidae</taxon>
        <taxon>Zonotrichia</taxon>
    </lineage>
</organism>
<keyword evidence="9" id="KW-1185">Reference proteome</keyword>
<accession>A0A8D2ME23</accession>
<dbReference type="GO" id="GO:0007288">
    <property type="term" value="P:sperm axoneme assembly"/>
    <property type="evidence" value="ECO:0007669"/>
    <property type="project" value="TreeGrafter"/>
</dbReference>
<feature type="coiled-coil region" evidence="6">
    <location>
        <begin position="170"/>
        <end position="305"/>
    </location>
</feature>
<evidence type="ECO:0000313" key="8">
    <source>
        <dbReference type="Ensembl" id="ENSZALP00000007225.1"/>
    </source>
</evidence>
<dbReference type="GO" id="GO:0005856">
    <property type="term" value="C:cytoskeleton"/>
    <property type="evidence" value="ECO:0007669"/>
    <property type="project" value="UniProtKB-SubCell"/>
</dbReference>
<reference evidence="8" key="1">
    <citation type="submission" date="2025-08" db="UniProtKB">
        <authorList>
            <consortium name="Ensembl"/>
        </authorList>
    </citation>
    <scope>IDENTIFICATION</scope>
</reference>
<dbReference type="AlphaFoldDB" id="A0A8D2ME23"/>
<evidence type="ECO:0000313" key="9">
    <source>
        <dbReference type="Proteomes" id="UP000694413"/>
    </source>
</evidence>
<evidence type="ECO:0000256" key="3">
    <source>
        <dbReference type="ARBA" id="ARBA00022490"/>
    </source>
</evidence>
<comment type="subcellular location">
    <subcellularLocation>
        <location evidence="2">Cell projection</location>
    </subcellularLocation>
    <subcellularLocation>
        <location evidence="1">Cytoplasm</location>
        <location evidence="1">Cytoskeleton</location>
    </subcellularLocation>
</comment>
<evidence type="ECO:0000256" key="1">
    <source>
        <dbReference type="ARBA" id="ARBA00004245"/>
    </source>
</evidence>
<evidence type="ECO:0000256" key="7">
    <source>
        <dbReference type="SAM" id="MobiDB-lite"/>
    </source>
</evidence>
<dbReference type="GO" id="GO:0036126">
    <property type="term" value="C:sperm flagellum"/>
    <property type="evidence" value="ECO:0007669"/>
    <property type="project" value="TreeGrafter"/>
</dbReference>
<evidence type="ECO:0000256" key="2">
    <source>
        <dbReference type="ARBA" id="ARBA00004316"/>
    </source>
</evidence>
<protein>
    <submittedName>
        <fullName evidence="8">IQ motif containing G</fullName>
    </submittedName>
</protein>
<proteinExistence type="predicted"/>
<evidence type="ECO:0000256" key="6">
    <source>
        <dbReference type="SAM" id="Coils"/>
    </source>
</evidence>
<dbReference type="Proteomes" id="UP000694413">
    <property type="component" value="Unassembled WGS sequence"/>
</dbReference>
<dbReference type="GO" id="GO:0005737">
    <property type="term" value="C:cytoplasm"/>
    <property type="evidence" value="ECO:0007669"/>
    <property type="project" value="TreeGrafter"/>
</dbReference>
<dbReference type="Ensembl" id="ENSZALT00000010371.1">
    <property type="protein sequence ID" value="ENSZALP00000007225.1"/>
    <property type="gene ID" value="ENSZALG00000006451.1"/>
</dbReference>
<evidence type="ECO:0000256" key="4">
    <source>
        <dbReference type="ARBA" id="ARBA00023212"/>
    </source>
</evidence>
<sequence>METGGASRKNTETKQMEKITHVEALMFGAVLESCVDQLTIIGYIMPVPPSDKADINLETKAVIQEELGISFPELMSGKQESGQTVLENTEQEQQQGKTEDHKRSSKTPKKHITRALEKLKKIYADRQYASDVITVTIKKMEELGTFSSLTDANEREKARKGKFYDILIREEKGKKDIKALQKQLQEVKKQTSQDLQSREKVIDGLKDKLQEITAKVDTESNYLKKNSDLQIQLTQKKCSSAENALEKEIQNLKSKIDEEIQLHTETEDFLMQEYLKVKERLEYWIDKYEKDTAAKDEELDDLRALKAENLETMQRFAKECLTFQTTIIIDRTDKETKKKQREREALELRSAVKVKGSKAEALLLQQQLGVNNLCPRLCAGRKQPKKDGWCVVAQAKDKACSFCWGTLSQQLAAGLRREMKGEQAVSCKYHCTGDTGRVTG</sequence>
<reference evidence="8" key="2">
    <citation type="submission" date="2025-09" db="UniProtKB">
        <authorList>
            <consortium name="Ensembl"/>
        </authorList>
    </citation>
    <scope>IDENTIFICATION</scope>
</reference>
<gene>
    <name evidence="8" type="primary">IQCG</name>
</gene>
<keyword evidence="5" id="KW-0966">Cell projection</keyword>
<dbReference type="PANTHER" id="PTHR14871:SF1">
    <property type="entry name" value="DYNEIN REGULATORY COMPLEX PROTEIN 9"/>
    <property type="match status" value="1"/>
</dbReference>
<evidence type="ECO:0000256" key="5">
    <source>
        <dbReference type="ARBA" id="ARBA00023273"/>
    </source>
</evidence>
<keyword evidence="4" id="KW-0206">Cytoskeleton</keyword>
<dbReference type="PANTHER" id="PTHR14871">
    <property type="entry name" value="DYNEIN REGULATORY COMPLEX PROTEIN 9"/>
    <property type="match status" value="1"/>
</dbReference>
<keyword evidence="3" id="KW-0963">Cytoplasm</keyword>
<feature type="region of interest" description="Disordered" evidence="7">
    <location>
        <begin position="78"/>
        <end position="110"/>
    </location>
</feature>
<dbReference type="InterPro" id="IPR042618">
    <property type="entry name" value="IQCG"/>
</dbReference>
<keyword evidence="6" id="KW-0175">Coiled coil</keyword>
<feature type="compositionally biased region" description="Polar residues" evidence="7">
    <location>
        <begin position="78"/>
        <end position="96"/>
    </location>
</feature>